<feature type="region of interest" description="Disordered" evidence="1">
    <location>
        <begin position="1"/>
        <end position="28"/>
    </location>
</feature>
<evidence type="ECO:0000313" key="3">
    <source>
        <dbReference type="Proteomes" id="UP000299102"/>
    </source>
</evidence>
<feature type="compositionally biased region" description="Basic and acidic residues" evidence="1">
    <location>
        <begin position="1"/>
        <end position="10"/>
    </location>
</feature>
<accession>A0A4C1YWC4</accession>
<organism evidence="2 3">
    <name type="scientific">Eumeta variegata</name>
    <name type="common">Bagworm moth</name>
    <name type="synonym">Eumeta japonica</name>
    <dbReference type="NCBI Taxonomy" id="151549"/>
    <lineage>
        <taxon>Eukaryota</taxon>
        <taxon>Metazoa</taxon>
        <taxon>Ecdysozoa</taxon>
        <taxon>Arthropoda</taxon>
        <taxon>Hexapoda</taxon>
        <taxon>Insecta</taxon>
        <taxon>Pterygota</taxon>
        <taxon>Neoptera</taxon>
        <taxon>Endopterygota</taxon>
        <taxon>Lepidoptera</taxon>
        <taxon>Glossata</taxon>
        <taxon>Ditrysia</taxon>
        <taxon>Tineoidea</taxon>
        <taxon>Psychidae</taxon>
        <taxon>Oiketicinae</taxon>
        <taxon>Eumeta</taxon>
    </lineage>
</organism>
<keyword evidence="3" id="KW-1185">Reference proteome</keyword>
<proteinExistence type="predicted"/>
<reference evidence="2 3" key="1">
    <citation type="journal article" date="2019" name="Commun. Biol.">
        <title>The bagworm genome reveals a unique fibroin gene that provides high tensile strength.</title>
        <authorList>
            <person name="Kono N."/>
            <person name="Nakamura H."/>
            <person name="Ohtoshi R."/>
            <person name="Tomita M."/>
            <person name="Numata K."/>
            <person name="Arakawa K."/>
        </authorList>
    </citation>
    <scope>NUCLEOTIDE SEQUENCE [LARGE SCALE GENOMIC DNA]</scope>
</reference>
<protein>
    <submittedName>
        <fullName evidence="2">Uncharacterized protein</fullName>
    </submittedName>
</protein>
<dbReference type="AlphaFoldDB" id="A0A4C1YWC4"/>
<evidence type="ECO:0000256" key="1">
    <source>
        <dbReference type="SAM" id="MobiDB-lite"/>
    </source>
</evidence>
<sequence length="150" mass="16525">MQQETPEKLAHGRGRGHLSFSRPPAISEDTLNRRGHKELWPLKRLLPPPDGLEALMPAGGLCCAGDTGHSRSDTPDAGLLSILIDHRENLDVLRPQTVEFRLGLGHFGHVRLAIHALARADLLAETYTLLSFHLRSAQHDLVRLEAVDDG</sequence>
<dbReference type="EMBL" id="BGZK01001469">
    <property type="protein sequence ID" value="GBP80596.1"/>
    <property type="molecule type" value="Genomic_DNA"/>
</dbReference>
<comment type="caution">
    <text evidence="2">The sequence shown here is derived from an EMBL/GenBank/DDBJ whole genome shotgun (WGS) entry which is preliminary data.</text>
</comment>
<evidence type="ECO:0000313" key="2">
    <source>
        <dbReference type="EMBL" id="GBP80596.1"/>
    </source>
</evidence>
<gene>
    <name evidence="2" type="ORF">EVAR_66147_1</name>
</gene>
<dbReference type="Proteomes" id="UP000299102">
    <property type="component" value="Unassembled WGS sequence"/>
</dbReference>
<name>A0A4C1YWC4_EUMVA</name>